<evidence type="ECO:0000256" key="9">
    <source>
        <dbReference type="ARBA" id="ARBA00022848"/>
    </source>
</evidence>
<evidence type="ECO:0000313" key="17">
    <source>
        <dbReference type="Proteomes" id="UP000728032"/>
    </source>
</evidence>
<dbReference type="OrthoDB" id="6504004at2759"/>
<comment type="cofactor">
    <cofactor evidence="1 14">
        <name>heme</name>
        <dbReference type="ChEBI" id="CHEBI:30413"/>
    </cofactor>
</comment>
<evidence type="ECO:0000256" key="6">
    <source>
        <dbReference type="ARBA" id="ARBA00022617"/>
    </source>
</evidence>
<feature type="binding site" description="axial binding residue" evidence="14">
    <location>
        <position position="41"/>
    </location>
    <ligand>
        <name>heme</name>
        <dbReference type="ChEBI" id="CHEBI:30413"/>
    </ligand>
    <ligandPart>
        <name>Fe</name>
        <dbReference type="ChEBI" id="CHEBI:18248"/>
    </ligandPart>
</feature>
<dbReference type="InterPro" id="IPR050476">
    <property type="entry name" value="Insect_CytP450_Detox"/>
</dbReference>
<dbReference type="EMBL" id="CAJPVJ010004069">
    <property type="protein sequence ID" value="CAG2168255.1"/>
    <property type="molecule type" value="Genomic_DNA"/>
</dbReference>
<comment type="subcellular location">
    <subcellularLocation>
        <location evidence="4">Endoplasmic reticulum membrane</location>
        <topology evidence="4">Peripheral membrane protein</topology>
    </subcellularLocation>
    <subcellularLocation>
        <location evidence="3">Microsome membrane</location>
        <topology evidence="3">Peripheral membrane protein</topology>
    </subcellularLocation>
</comment>
<keyword evidence="12 15" id="KW-0503">Monooxygenase</keyword>
<organism evidence="16">
    <name type="scientific">Oppiella nova</name>
    <dbReference type="NCBI Taxonomy" id="334625"/>
    <lineage>
        <taxon>Eukaryota</taxon>
        <taxon>Metazoa</taxon>
        <taxon>Ecdysozoa</taxon>
        <taxon>Arthropoda</taxon>
        <taxon>Chelicerata</taxon>
        <taxon>Arachnida</taxon>
        <taxon>Acari</taxon>
        <taxon>Acariformes</taxon>
        <taxon>Sarcoptiformes</taxon>
        <taxon>Oribatida</taxon>
        <taxon>Brachypylina</taxon>
        <taxon>Oppioidea</taxon>
        <taxon>Oppiidae</taxon>
        <taxon>Oppiella</taxon>
    </lineage>
</organism>
<evidence type="ECO:0000256" key="3">
    <source>
        <dbReference type="ARBA" id="ARBA00004174"/>
    </source>
</evidence>
<name>A0A7R9LYL0_9ACAR</name>
<keyword evidence="11 14" id="KW-0408">Iron</keyword>
<dbReference type="InterPro" id="IPR017972">
    <property type="entry name" value="Cyt_P450_CS"/>
</dbReference>
<dbReference type="PANTHER" id="PTHR24292">
    <property type="entry name" value="CYTOCHROME P450"/>
    <property type="match status" value="1"/>
</dbReference>
<evidence type="ECO:0008006" key="18">
    <source>
        <dbReference type="Google" id="ProtNLM"/>
    </source>
</evidence>
<keyword evidence="6 14" id="KW-0349">Heme</keyword>
<gene>
    <name evidence="16" type="ORF">ONB1V03_LOCUS7746</name>
</gene>
<dbReference type="GO" id="GO:0016705">
    <property type="term" value="F:oxidoreductase activity, acting on paired donors, with incorporation or reduction of molecular oxygen"/>
    <property type="evidence" value="ECO:0007669"/>
    <property type="project" value="InterPro"/>
</dbReference>
<dbReference type="GO" id="GO:0005506">
    <property type="term" value="F:iron ion binding"/>
    <property type="evidence" value="ECO:0007669"/>
    <property type="project" value="InterPro"/>
</dbReference>
<evidence type="ECO:0000256" key="2">
    <source>
        <dbReference type="ARBA" id="ARBA00003690"/>
    </source>
</evidence>
<dbReference type="PRINTS" id="PR00465">
    <property type="entry name" value="EP450IV"/>
</dbReference>
<evidence type="ECO:0000256" key="14">
    <source>
        <dbReference type="PIRSR" id="PIRSR602403-1"/>
    </source>
</evidence>
<keyword evidence="8" id="KW-0256">Endoplasmic reticulum</keyword>
<dbReference type="Gene3D" id="1.10.630.10">
    <property type="entry name" value="Cytochrome P450"/>
    <property type="match status" value="1"/>
</dbReference>
<reference evidence="16" key="1">
    <citation type="submission" date="2020-11" db="EMBL/GenBank/DDBJ databases">
        <authorList>
            <person name="Tran Van P."/>
        </authorList>
    </citation>
    <scope>NUCLEOTIDE SEQUENCE</scope>
</reference>
<dbReference type="SUPFAM" id="SSF48264">
    <property type="entry name" value="Cytochrome P450"/>
    <property type="match status" value="1"/>
</dbReference>
<evidence type="ECO:0000256" key="13">
    <source>
        <dbReference type="ARBA" id="ARBA00023136"/>
    </source>
</evidence>
<evidence type="ECO:0000256" key="11">
    <source>
        <dbReference type="ARBA" id="ARBA00023004"/>
    </source>
</evidence>
<dbReference type="GO" id="GO:0020037">
    <property type="term" value="F:heme binding"/>
    <property type="evidence" value="ECO:0007669"/>
    <property type="project" value="InterPro"/>
</dbReference>
<evidence type="ECO:0000313" key="16">
    <source>
        <dbReference type="EMBL" id="CAD7650317.1"/>
    </source>
</evidence>
<keyword evidence="17" id="KW-1185">Reference proteome</keyword>
<protein>
    <recommendedName>
        <fullName evidence="18">Cytochrome P450</fullName>
    </recommendedName>
</protein>
<dbReference type="PANTHER" id="PTHR24292:SF54">
    <property type="entry name" value="CYP9F3-RELATED"/>
    <property type="match status" value="1"/>
</dbReference>
<comment type="function">
    <text evidence="2">May be involved in the metabolism of insect hormones and in the breakdown of synthetic insecticides.</text>
</comment>
<dbReference type="GO" id="GO:0004497">
    <property type="term" value="F:monooxygenase activity"/>
    <property type="evidence" value="ECO:0007669"/>
    <property type="project" value="UniProtKB-KW"/>
</dbReference>
<proteinExistence type="inferred from homology"/>
<dbReference type="EMBL" id="OC918894">
    <property type="protein sequence ID" value="CAD7650317.1"/>
    <property type="molecule type" value="Genomic_DNA"/>
</dbReference>
<dbReference type="Pfam" id="PF00067">
    <property type="entry name" value="p450"/>
    <property type="match status" value="1"/>
</dbReference>
<dbReference type="InterPro" id="IPR036396">
    <property type="entry name" value="Cyt_P450_sf"/>
</dbReference>
<dbReference type="InterPro" id="IPR002403">
    <property type="entry name" value="Cyt_P450_E_grp-IV"/>
</dbReference>
<evidence type="ECO:0000256" key="12">
    <source>
        <dbReference type="ARBA" id="ARBA00023033"/>
    </source>
</evidence>
<evidence type="ECO:0000256" key="4">
    <source>
        <dbReference type="ARBA" id="ARBA00004406"/>
    </source>
</evidence>
<dbReference type="GO" id="GO:0005789">
    <property type="term" value="C:endoplasmic reticulum membrane"/>
    <property type="evidence" value="ECO:0007669"/>
    <property type="project" value="UniProtKB-SubCell"/>
</dbReference>
<evidence type="ECO:0000256" key="15">
    <source>
        <dbReference type="RuleBase" id="RU000461"/>
    </source>
</evidence>
<evidence type="ECO:0000256" key="10">
    <source>
        <dbReference type="ARBA" id="ARBA00023002"/>
    </source>
</evidence>
<keyword evidence="13" id="KW-0472">Membrane</keyword>
<dbReference type="InterPro" id="IPR001128">
    <property type="entry name" value="Cyt_P450"/>
</dbReference>
<evidence type="ECO:0000256" key="7">
    <source>
        <dbReference type="ARBA" id="ARBA00022723"/>
    </source>
</evidence>
<keyword evidence="10 15" id="KW-0560">Oxidoreductase</keyword>
<sequence>MKYDKIYGEPNKFNPDRFMPENASRLVPYAYLPFGAGRRSCIGTRFGLFVIGRSLCHVIARYRFGR</sequence>
<evidence type="ECO:0000256" key="5">
    <source>
        <dbReference type="ARBA" id="ARBA00010617"/>
    </source>
</evidence>
<dbReference type="PROSITE" id="PS00086">
    <property type="entry name" value="CYTOCHROME_P450"/>
    <property type="match status" value="1"/>
</dbReference>
<dbReference type="AlphaFoldDB" id="A0A7R9LYL0"/>
<comment type="similarity">
    <text evidence="5 15">Belongs to the cytochrome P450 family.</text>
</comment>
<keyword evidence="9" id="KW-0492">Microsome</keyword>
<accession>A0A7R9LYL0</accession>
<keyword evidence="7 14" id="KW-0479">Metal-binding</keyword>
<evidence type="ECO:0000256" key="1">
    <source>
        <dbReference type="ARBA" id="ARBA00001971"/>
    </source>
</evidence>
<dbReference type="Proteomes" id="UP000728032">
    <property type="component" value="Unassembled WGS sequence"/>
</dbReference>
<evidence type="ECO:0000256" key="8">
    <source>
        <dbReference type="ARBA" id="ARBA00022824"/>
    </source>
</evidence>